<dbReference type="PROSITE" id="PS51257">
    <property type="entry name" value="PROKAR_LIPOPROTEIN"/>
    <property type="match status" value="1"/>
</dbReference>
<dbReference type="Pfam" id="PF12771">
    <property type="entry name" value="SusD-like_2"/>
    <property type="match status" value="1"/>
</dbReference>
<evidence type="ECO:0000313" key="3">
    <source>
        <dbReference type="Proteomes" id="UP000297861"/>
    </source>
</evidence>
<dbReference type="OrthoDB" id="1109828at2"/>
<dbReference type="RefSeq" id="WP_134436321.1">
    <property type="nucleotide sequence ID" value="NZ_SOML01000005.1"/>
</dbReference>
<evidence type="ECO:0000256" key="1">
    <source>
        <dbReference type="SAM" id="SignalP"/>
    </source>
</evidence>
<dbReference type="Gene3D" id="1.25.40.390">
    <property type="match status" value="1"/>
</dbReference>
<keyword evidence="2" id="KW-0449">Lipoprotein</keyword>
<protein>
    <submittedName>
        <fullName evidence="2">SusD/RagB family nutrient-binding outer membrane lipoprotein</fullName>
    </submittedName>
</protein>
<keyword evidence="3" id="KW-1185">Reference proteome</keyword>
<accession>A0A4Y8L2E8</accession>
<dbReference type="CDD" id="cd08977">
    <property type="entry name" value="SusD"/>
    <property type="match status" value="1"/>
</dbReference>
<evidence type="ECO:0000313" key="2">
    <source>
        <dbReference type="EMBL" id="TFD96451.1"/>
    </source>
</evidence>
<name>A0A4Y8L2E8_9BACT</name>
<gene>
    <name evidence="2" type="ORF">E2605_09810</name>
</gene>
<dbReference type="InterPro" id="IPR041662">
    <property type="entry name" value="SusD-like_2"/>
</dbReference>
<organism evidence="2 3">
    <name type="scientific">Dysgonomonas capnocytophagoides</name>
    <dbReference type="NCBI Taxonomy" id="45254"/>
    <lineage>
        <taxon>Bacteria</taxon>
        <taxon>Pseudomonadati</taxon>
        <taxon>Bacteroidota</taxon>
        <taxon>Bacteroidia</taxon>
        <taxon>Bacteroidales</taxon>
        <taxon>Dysgonomonadaceae</taxon>
        <taxon>Dysgonomonas</taxon>
    </lineage>
</organism>
<dbReference type="SUPFAM" id="SSF48452">
    <property type="entry name" value="TPR-like"/>
    <property type="match status" value="1"/>
</dbReference>
<reference evidence="2 3" key="1">
    <citation type="submission" date="2019-03" db="EMBL/GenBank/DDBJ databases">
        <title>San Antonio Military Medical Center submission to MRSN (WRAIR), pending publication.</title>
        <authorList>
            <person name="Blyth D.M."/>
            <person name="Mccarthy S.L."/>
            <person name="Schall S.E."/>
            <person name="Stam J.A."/>
            <person name="Ong A.C."/>
            <person name="Mcgann P.T."/>
        </authorList>
    </citation>
    <scope>NUCLEOTIDE SEQUENCE [LARGE SCALE GENOMIC DNA]</scope>
    <source>
        <strain evidence="2 3">MRSN571793</strain>
    </source>
</reference>
<proteinExistence type="predicted"/>
<dbReference type="Proteomes" id="UP000297861">
    <property type="component" value="Unassembled WGS sequence"/>
</dbReference>
<sequence>MFKKNILSLLALTLILFSSCNNQLDEINENPNATENPNAAYLLTGSLKHAADLYWGADAGFNTSLLFVQHWASIQYTETDRYEFANTSTSVTTLWNTGYATIIADLNKIISLSDDGTANNNYKGVALALRSWTYLILTDAYGDVPYEETGKSITPAYNTQKEVYTGILADLSEAQGLLSTASGSIEGDVVYSGSIDKWKKFVNSLRLRIALRIADRESDLAKETITSVVNDAAGLISSNSETFKFTYSSSPQQNPQAARFETRDDYRVSKSIVDRLKALSDPRLPVYAQLPTDTSVGTYVGAANGLSNSDANNQGFGKTSKPGTFFLTDVSPAVLFSYSEVLFGLAESVARGYISGDAEEYYQKAITASLNQFGITDTDVIAAYLAQSGVKYDASNYKKSIGEQKWIAFFGQGLDAFAEWRRLDYPVLTAGPASVLEGKLPSRYYYPATEQSLNGESYKEAIANQGVDLLTTKLWFDVY</sequence>
<dbReference type="STRING" id="1121485.GCA_000426485_01933"/>
<comment type="caution">
    <text evidence="2">The sequence shown here is derived from an EMBL/GenBank/DDBJ whole genome shotgun (WGS) entry which is preliminary data.</text>
</comment>
<dbReference type="EMBL" id="SOML01000005">
    <property type="protein sequence ID" value="TFD96451.1"/>
    <property type="molecule type" value="Genomic_DNA"/>
</dbReference>
<feature type="chain" id="PRO_5021293858" evidence="1">
    <location>
        <begin position="25"/>
        <end position="479"/>
    </location>
</feature>
<dbReference type="AlphaFoldDB" id="A0A4Y8L2E8"/>
<keyword evidence="1" id="KW-0732">Signal</keyword>
<dbReference type="InterPro" id="IPR011990">
    <property type="entry name" value="TPR-like_helical_dom_sf"/>
</dbReference>
<feature type="signal peptide" evidence="1">
    <location>
        <begin position="1"/>
        <end position="24"/>
    </location>
</feature>